<dbReference type="EMBL" id="GBRD01017383">
    <property type="protein sequence ID" value="JAG48444.1"/>
    <property type="molecule type" value="Transcribed_RNA"/>
</dbReference>
<organism evidence="11">
    <name type="scientific">Lygus hesperus</name>
    <name type="common">Western plant bug</name>
    <dbReference type="NCBI Taxonomy" id="30085"/>
    <lineage>
        <taxon>Eukaryota</taxon>
        <taxon>Metazoa</taxon>
        <taxon>Ecdysozoa</taxon>
        <taxon>Arthropoda</taxon>
        <taxon>Hexapoda</taxon>
        <taxon>Insecta</taxon>
        <taxon>Pterygota</taxon>
        <taxon>Neoptera</taxon>
        <taxon>Paraneoptera</taxon>
        <taxon>Hemiptera</taxon>
        <taxon>Heteroptera</taxon>
        <taxon>Panheteroptera</taxon>
        <taxon>Cimicomorpha</taxon>
        <taxon>Miridae</taxon>
        <taxon>Mirini</taxon>
        <taxon>Lygus</taxon>
    </lineage>
</organism>
<reference evidence="12" key="2">
    <citation type="journal article" date="2016" name="Gigascience">
        <title>De novo construction of an expanded transcriptome assembly for the western tarnished plant bug, Lygus hesperus.</title>
        <authorList>
            <person name="Tassone E.E."/>
            <person name="Geib S.M."/>
            <person name="Hall B."/>
            <person name="Fabrick J.A."/>
            <person name="Brent C.S."/>
            <person name="Hull J.J."/>
        </authorList>
    </citation>
    <scope>NUCLEOTIDE SEQUENCE</scope>
</reference>
<feature type="domain" description="Cysteine/serine-rich nuclear protein N-terminal" evidence="10">
    <location>
        <begin position="356"/>
        <end position="558"/>
    </location>
</feature>
<feature type="region of interest" description="Disordered" evidence="9">
    <location>
        <begin position="231"/>
        <end position="294"/>
    </location>
</feature>
<dbReference type="InterPro" id="IPR023260">
    <property type="entry name" value="Cys/Ser-rich_nuc_prot"/>
</dbReference>
<feature type="region of interest" description="Disordered" evidence="9">
    <location>
        <begin position="558"/>
        <end position="581"/>
    </location>
</feature>
<name>A0A0K8S5I1_LYGHE</name>
<keyword evidence="6" id="KW-0010">Activator</keyword>
<dbReference type="EMBL" id="GDHC01018925">
    <property type="protein sequence ID" value="JAP99703.1"/>
    <property type="molecule type" value="Transcribed_RNA"/>
</dbReference>
<evidence type="ECO:0000313" key="11">
    <source>
        <dbReference type="EMBL" id="JAG48444.1"/>
    </source>
</evidence>
<dbReference type="EMBL" id="GBRD01017384">
    <property type="protein sequence ID" value="JAG48443.1"/>
    <property type="molecule type" value="Transcribed_RNA"/>
</dbReference>
<feature type="region of interest" description="Disordered" evidence="9">
    <location>
        <begin position="1"/>
        <end position="49"/>
    </location>
</feature>
<evidence type="ECO:0000256" key="5">
    <source>
        <dbReference type="ARBA" id="ARBA00023125"/>
    </source>
</evidence>
<dbReference type="GO" id="GO:0005634">
    <property type="term" value="C:nucleus"/>
    <property type="evidence" value="ECO:0007669"/>
    <property type="project" value="UniProtKB-SubCell"/>
</dbReference>
<evidence type="ECO:0000313" key="12">
    <source>
        <dbReference type="EMBL" id="JAP99703.1"/>
    </source>
</evidence>
<feature type="compositionally biased region" description="Acidic residues" evidence="9">
    <location>
        <begin position="434"/>
        <end position="447"/>
    </location>
</feature>
<evidence type="ECO:0000256" key="2">
    <source>
        <dbReference type="ARBA" id="ARBA00008548"/>
    </source>
</evidence>
<dbReference type="AlphaFoldDB" id="A0A0K8S5I1"/>
<dbReference type="PANTHER" id="PTHR13580">
    <property type="entry name" value="TGF-BETA INDUCED APOPTOSIS PROTEIN"/>
    <property type="match status" value="1"/>
</dbReference>
<evidence type="ECO:0000256" key="4">
    <source>
        <dbReference type="ARBA" id="ARBA00023015"/>
    </source>
</evidence>
<reference evidence="11" key="1">
    <citation type="submission" date="2014-09" db="EMBL/GenBank/DDBJ databases">
        <authorList>
            <person name="Magalhaes I.L.F."/>
            <person name="Oliveira U."/>
            <person name="Santos F.R."/>
            <person name="Vidigal T.H.D.A."/>
            <person name="Brescovit A.D."/>
            <person name="Santos A.J."/>
        </authorList>
    </citation>
    <scope>NUCLEOTIDE SEQUENCE</scope>
</reference>
<feature type="compositionally biased region" description="Low complexity" evidence="9">
    <location>
        <begin position="278"/>
        <end position="293"/>
    </location>
</feature>
<feature type="compositionally biased region" description="Polar residues" evidence="9">
    <location>
        <begin position="137"/>
        <end position="148"/>
    </location>
</feature>
<dbReference type="GO" id="GO:0000981">
    <property type="term" value="F:DNA-binding transcription factor activity, RNA polymerase II-specific"/>
    <property type="evidence" value="ECO:0007669"/>
    <property type="project" value="TreeGrafter"/>
</dbReference>
<feature type="region of interest" description="Disordered" evidence="9">
    <location>
        <begin position="419"/>
        <end position="450"/>
    </location>
</feature>
<evidence type="ECO:0000256" key="7">
    <source>
        <dbReference type="ARBA" id="ARBA00023163"/>
    </source>
</evidence>
<accession>A0A0K8S5I1</accession>
<proteinExistence type="inferred from homology"/>
<dbReference type="InterPro" id="IPR031972">
    <property type="entry name" value="CSRNP_N"/>
</dbReference>
<evidence type="ECO:0000256" key="9">
    <source>
        <dbReference type="SAM" id="MobiDB-lite"/>
    </source>
</evidence>
<keyword evidence="4" id="KW-0805">Transcription regulation</keyword>
<dbReference type="EMBL" id="GDHC01005387">
    <property type="protein sequence ID" value="JAQ13242.1"/>
    <property type="molecule type" value="Transcribed_RNA"/>
</dbReference>
<keyword evidence="3" id="KW-0053">Apoptosis</keyword>
<comment type="subcellular location">
    <subcellularLocation>
        <location evidence="1">Nucleus</location>
    </subcellularLocation>
</comment>
<keyword evidence="8" id="KW-0539">Nucleus</keyword>
<dbReference type="PANTHER" id="PTHR13580:SF9">
    <property type="entry name" value="AXIN1 UP-REGULATED 1, ISOFORM A"/>
    <property type="match status" value="1"/>
</dbReference>
<comment type="similarity">
    <text evidence="2">Belongs to the AXUD1 family.</text>
</comment>
<feature type="compositionally biased region" description="Low complexity" evidence="9">
    <location>
        <begin position="422"/>
        <end position="433"/>
    </location>
</feature>
<evidence type="ECO:0000256" key="8">
    <source>
        <dbReference type="ARBA" id="ARBA00023242"/>
    </source>
</evidence>
<gene>
    <name evidence="12" type="primary">Csrnp2_1</name>
    <name evidence="13" type="synonym">Csrnp2_0</name>
    <name evidence="13" type="ORF">g.56370</name>
    <name evidence="12" type="ORF">g.56373</name>
</gene>
<evidence type="ECO:0000256" key="1">
    <source>
        <dbReference type="ARBA" id="ARBA00004123"/>
    </source>
</evidence>
<evidence type="ECO:0000313" key="13">
    <source>
        <dbReference type="EMBL" id="JAQ13242.1"/>
    </source>
</evidence>
<keyword evidence="5" id="KW-0238">DNA-binding</keyword>
<feature type="region of interest" description="Disordered" evidence="9">
    <location>
        <begin position="97"/>
        <end position="117"/>
    </location>
</feature>
<dbReference type="GO" id="GO:0043565">
    <property type="term" value="F:sequence-specific DNA binding"/>
    <property type="evidence" value="ECO:0007669"/>
    <property type="project" value="TreeGrafter"/>
</dbReference>
<evidence type="ECO:0000259" key="10">
    <source>
        <dbReference type="Pfam" id="PF16019"/>
    </source>
</evidence>
<evidence type="ECO:0000256" key="3">
    <source>
        <dbReference type="ARBA" id="ARBA00022703"/>
    </source>
</evidence>
<evidence type="ECO:0000256" key="6">
    <source>
        <dbReference type="ARBA" id="ARBA00023159"/>
    </source>
</evidence>
<sequence length="707" mass="77147">MALPDAAGAGRCVASPPACSGRLTSEVDDESSKNSPLPRRLTSESDGVLEKPVQRLGFESDVRSSPNCSIVLHRLTPEVDGSSFSISSPAPRLVLEGDAESSKNSTPPRRLSSESDAGSSKICSIVLHRLTPEQIAGSGSKSSLTPNVEKSLADHVGPTLRSETTRRSLSGDYNIIEVESGCSQKGIRFDVGSVFVADMGSNNSGLSHVSDDIPDLITGEYNMSKVLHEECQPDRSDGSDSGLGSDLSDDRLGTMKSDSMSSDELNTPSHHTENGECPAPAQSSQGQSDSSAPLVADVTSWEGIMSAPGDSLATPSHMQSDQMLLPVAEVSRVQAVPHGMLKRRGPDGVSELPIKKHKKSINFGEVDVFYFPRAQGFTCVPSQGGSTLGMMLTHTDKQTFSLSEHYSEQRRIHREILSQLRNSTSNQTSSSSDSDTDDQTTESELDPDNYFFLQPVPTRQRRALLRSAGVRKIDTLEKDECRDIRTSREFCGCACKGYCDPDTCACSQAGIKCQVDRLNFPCGCTHDGCANSSGRIEFNPMRVRTHFIHTMMRLEMEKKREQEEEAAARREGLEDHPHPPGPSYSYDMTYYQYDGSTANGSTSSFSGYQYNTYSQTQYPPDLSEFHNPGGGPYEGFQTPFATEPRCYSEEPKIESFSDLLQGRYPESTLDPLVLPEHSVKPPTPQDEVETENFGEIIKKTMVESATA</sequence>
<keyword evidence="7" id="KW-0804">Transcription</keyword>
<dbReference type="GO" id="GO:0006915">
    <property type="term" value="P:apoptotic process"/>
    <property type="evidence" value="ECO:0007669"/>
    <property type="project" value="UniProtKB-KW"/>
</dbReference>
<feature type="region of interest" description="Disordered" evidence="9">
    <location>
        <begin position="136"/>
        <end position="165"/>
    </location>
</feature>
<dbReference type="Pfam" id="PF16019">
    <property type="entry name" value="CSRNP_N"/>
    <property type="match status" value="1"/>
</dbReference>
<dbReference type="PRINTS" id="PR02031">
    <property type="entry name" value="CYSSERRICHNP"/>
</dbReference>
<feature type="compositionally biased region" description="Basic and acidic residues" evidence="9">
    <location>
        <begin position="558"/>
        <end position="578"/>
    </location>
</feature>
<protein>
    <submittedName>
        <fullName evidence="12">Cysteine/serine-rich nuclear protein 2</fullName>
    </submittedName>
</protein>
<feature type="compositionally biased region" description="Polar residues" evidence="9">
    <location>
        <begin position="256"/>
        <end position="269"/>
    </location>
</feature>